<sequence>MRVYNADRKESKFNSKIFRHLGTSPVAAAERVEGMFSHQQHCAINLDYSVSIFDILGRVILEKSLEQHLVDFCNYAKTFHISEYCIIANNPLRLIDLWEDDPIGSAGPMVIDKSQISLSEQREIQAIFHPFYSVIHPPHIFNSMSFKDIKAIKRNYLSNILFKEELKKRKDRSHAIGEDFNIAQYQEIVWLDLTFKLKKWALGKGYDSFVYSNKKEGNGEDAYITLLPGQLKSTGIALEFLEDKYLSEMPKVIKEMVDRYRGRSLEKVYHALWGQNDPMRYWK</sequence>
<evidence type="ECO:0000313" key="1">
    <source>
        <dbReference type="EMBL" id="SEI12458.1"/>
    </source>
</evidence>
<reference evidence="2" key="1">
    <citation type="submission" date="2016-10" db="EMBL/GenBank/DDBJ databases">
        <authorList>
            <person name="Varghese N."/>
            <person name="Submissions S."/>
        </authorList>
    </citation>
    <scope>NUCLEOTIDE SEQUENCE [LARGE SCALE GENOMIC DNA]</scope>
    <source>
        <strain evidence="2">DSM 17616</strain>
    </source>
</reference>
<evidence type="ECO:0000313" key="2">
    <source>
        <dbReference type="Proteomes" id="UP000199371"/>
    </source>
</evidence>
<dbReference type="AlphaFoldDB" id="A0A1H6NNR7"/>
<dbReference type="EMBL" id="FNXF01000024">
    <property type="protein sequence ID" value="SEI12458.1"/>
    <property type="molecule type" value="Genomic_DNA"/>
</dbReference>
<dbReference type="RefSeq" id="WP_092796896.1">
    <property type="nucleotide sequence ID" value="NZ_FNXF01000024.1"/>
</dbReference>
<keyword evidence="2" id="KW-1185">Reference proteome</keyword>
<proteinExistence type="predicted"/>
<dbReference type="STRING" id="173990.SAMN05660691_03960"/>
<protein>
    <submittedName>
        <fullName evidence="1">Uncharacterized protein</fullName>
    </submittedName>
</protein>
<organism evidence="1 2">
    <name type="scientific">Rheinheimera pacifica</name>
    <dbReference type="NCBI Taxonomy" id="173990"/>
    <lineage>
        <taxon>Bacteria</taxon>
        <taxon>Pseudomonadati</taxon>
        <taxon>Pseudomonadota</taxon>
        <taxon>Gammaproteobacteria</taxon>
        <taxon>Chromatiales</taxon>
        <taxon>Chromatiaceae</taxon>
        <taxon>Rheinheimera</taxon>
    </lineage>
</organism>
<accession>A0A1H6NNR7</accession>
<dbReference type="Proteomes" id="UP000199371">
    <property type="component" value="Unassembled WGS sequence"/>
</dbReference>
<gene>
    <name evidence="1" type="ORF">SAMN05660691_03960</name>
</gene>
<name>A0A1H6NNR7_9GAMM</name>
<dbReference type="OrthoDB" id="7057996at2"/>